<feature type="non-terminal residue" evidence="2">
    <location>
        <position position="1"/>
    </location>
</feature>
<gene>
    <name evidence="2" type="ORF">AVEN_136051_1</name>
</gene>
<dbReference type="EMBL" id="BGPR01014022">
    <property type="protein sequence ID" value="GBN63342.1"/>
    <property type="molecule type" value="Genomic_DNA"/>
</dbReference>
<accession>A0A4Y2QJ55</accession>
<feature type="compositionally biased region" description="Basic and acidic residues" evidence="1">
    <location>
        <begin position="27"/>
        <end position="39"/>
    </location>
</feature>
<evidence type="ECO:0000256" key="1">
    <source>
        <dbReference type="SAM" id="MobiDB-lite"/>
    </source>
</evidence>
<dbReference type="AlphaFoldDB" id="A0A4Y2QJ55"/>
<reference evidence="2 3" key="1">
    <citation type="journal article" date="2019" name="Sci. Rep.">
        <title>Orb-weaving spider Araneus ventricosus genome elucidates the spidroin gene catalogue.</title>
        <authorList>
            <person name="Kono N."/>
            <person name="Nakamura H."/>
            <person name="Ohtoshi R."/>
            <person name="Moran D.A.P."/>
            <person name="Shinohara A."/>
            <person name="Yoshida Y."/>
            <person name="Fujiwara M."/>
            <person name="Mori M."/>
            <person name="Tomita M."/>
            <person name="Arakawa K."/>
        </authorList>
    </citation>
    <scope>NUCLEOTIDE SEQUENCE [LARGE SCALE GENOMIC DNA]</scope>
</reference>
<name>A0A4Y2QJ55_ARAVE</name>
<keyword evidence="3" id="KW-1185">Reference proteome</keyword>
<feature type="region of interest" description="Disordered" evidence="1">
    <location>
        <begin position="1"/>
        <end position="55"/>
    </location>
</feature>
<dbReference type="Proteomes" id="UP000499080">
    <property type="component" value="Unassembled WGS sequence"/>
</dbReference>
<evidence type="ECO:0000313" key="3">
    <source>
        <dbReference type="Proteomes" id="UP000499080"/>
    </source>
</evidence>
<comment type="caution">
    <text evidence="2">The sequence shown here is derived from an EMBL/GenBank/DDBJ whole genome shotgun (WGS) entry which is preliminary data.</text>
</comment>
<evidence type="ECO:0000313" key="2">
    <source>
        <dbReference type="EMBL" id="GBN63342.1"/>
    </source>
</evidence>
<feature type="compositionally biased region" description="Basic residues" evidence="1">
    <location>
        <begin position="1"/>
        <end position="11"/>
    </location>
</feature>
<sequence length="55" mass="6698">KPDRSMRKKQKNKEIADRQIAVAKRRYSGEKRRNKEARRVMWGQRSQKRRAEGKD</sequence>
<protein>
    <submittedName>
        <fullName evidence="2">Uncharacterized protein</fullName>
    </submittedName>
</protein>
<proteinExistence type="predicted"/>
<organism evidence="2 3">
    <name type="scientific">Araneus ventricosus</name>
    <name type="common">Orbweaver spider</name>
    <name type="synonym">Epeira ventricosa</name>
    <dbReference type="NCBI Taxonomy" id="182803"/>
    <lineage>
        <taxon>Eukaryota</taxon>
        <taxon>Metazoa</taxon>
        <taxon>Ecdysozoa</taxon>
        <taxon>Arthropoda</taxon>
        <taxon>Chelicerata</taxon>
        <taxon>Arachnida</taxon>
        <taxon>Araneae</taxon>
        <taxon>Araneomorphae</taxon>
        <taxon>Entelegynae</taxon>
        <taxon>Araneoidea</taxon>
        <taxon>Araneidae</taxon>
        <taxon>Araneus</taxon>
    </lineage>
</organism>